<protein>
    <recommendedName>
        <fullName evidence="1">Helix-turn-helix domain-containing protein</fullName>
    </recommendedName>
</protein>
<evidence type="ECO:0000313" key="3">
    <source>
        <dbReference type="Proteomes" id="UP000005546"/>
    </source>
</evidence>
<dbReference type="PANTHER" id="PTHR34585">
    <property type="match status" value="1"/>
</dbReference>
<sequence>MTDNDNIRLLTPENDMRVRSFFSSLENLSNRVEKIRKDNKPSLDGERYYTDKELAVILKVSRRSLQDYRNNGILPYTQIGRQNPVQGFRYRTHLDGRVQGSVQVEKYINIELLS</sequence>
<evidence type="ECO:0000259" key="1">
    <source>
        <dbReference type="Pfam" id="PF12728"/>
    </source>
</evidence>
<dbReference type="SUPFAM" id="SSF46955">
    <property type="entry name" value="Putative DNA-binding domain"/>
    <property type="match status" value="1"/>
</dbReference>
<keyword evidence="3" id="KW-1185">Reference proteome</keyword>
<feature type="domain" description="Helix-turn-helix" evidence="1">
    <location>
        <begin position="48"/>
        <end position="82"/>
    </location>
</feature>
<reference evidence="2 3" key="1">
    <citation type="submission" date="2011-02" db="EMBL/GenBank/DDBJ databases">
        <authorList>
            <person name="Weinstock G."/>
            <person name="Sodergren E."/>
            <person name="Clifton S."/>
            <person name="Fulton L."/>
            <person name="Fulton B."/>
            <person name="Courtney L."/>
            <person name="Fronick C."/>
            <person name="Harrison M."/>
            <person name="Strong C."/>
            <person name="Farmer C."/>
            <person name="Delahaunty K."/>
            <person name="Markovic C."/>
            <person name="Hall O."/>
            <person name="Minx P."/>
            <person name="Tomlinson C."/>
            <person name="Mitreva M."/>
            <person name="Hou S."/>
            <person name="Chen J."/>
            <person name="Wollam A."/>
            <person name="Pepin K.H."/>
            <person name="Johnson M."/>
            <person name="Bhonagiri V."/>
            <person name="Zhang X."/>
            <person name="Suruliraj S."/>
            <person name="Warren W."/>
            <person name="Chinwalla A."/>
            <person name="Mardis E.R."/>
            <person name="Wilson R.K."/>
        </authorList>
    </citation>
    <scope>NUCLEOTIDE SEQUENCE [LARGE SCALE GENOMIC DNA]</scope>
    <source>
        <strain evidence="2 3">YIT 11841</strain>
    </source>
</reference>
<proteinExistence type="predicted"/>
<dbReference type="eggNOG" id="ENOG5033WBE">
    <property type="taxonomic scope" value="Bacteria"/>
</dbReference>
<organism evidence="2 3">
    <name type="scientific">Paraprevotella xylaniphila YIT 11841</name>
    <dbReference type="NCBI Taxonomy" id="762982"/>
    <lineage>
        <taxon>Bacteria</taxon>
        <taxon>Pseudomonadati</taxon>
        <taxon>Bacteroidota</taxon>
        <taxon>Bacteroidia</taxon>
        <taxon>Bacteroidales</taxon>
        <taxon>Prevotellaceae</taxon>
        <taxon>Paraprevotella</taxon>
    </lineage>
</organism>
<name>F3QWN6_9BACT</name>
<dbReference type="InterPro" id="IPR009061">
    <property type="entry name" value="DNA-bd_dom_put_sf"/>
</dbReference>
<dbReference type="InterPro" id="IPR041657">
    <property type="entry name" value="HTH_17"/>
</dbReference>
<comment type="caution">
    <text evidence="2">The sequence shown here is derived from an EMBL/GenBank/DDBJ whole genome shotgun (WGS) entry which is preliminary data.</text>
</comment>
<accession>F3QWN6</accession>
<dbReference type="HOGENOM" id="CLU_133781_3_1_10"/>
<dbReference type="EMBL" id="AFBR01000073">
    <property type="protein sequence ID" value="EGG51941.1"/>
    <property type="molecule type" value="Genomic_DNA"/>
</dbReference>
<gene>
    <name evidence="2" type="ORF">HMPREF9442_02618</name>
</gene>
<dbReference type="Proteomes" id="UP000005546">
    <property type="component" value="Unassembled WGS sequence"/>
</dbReference>
<dbReference type="Pfam" id="PF12728">
    <property type="entry name" value="HTH_17"/>
    <property type="match status" value="1"/>
</dbReference>
<dbReference type="PANTHER" id="PTHR34585:SF22">
    <property type="entry name" value="HELIX-TURN-HELIX DOMAIN-CONTAINING PROTEIN"/>
    <property type="match status" value="1"/>
</dbReference>
<evidence type="ECO:0000313" key="2">
    <source>
        <dbReference type="EMBL" id="EGG51941.1"/>
    </source>
</evidence>
<dbReference type="AlphaFoldDB" id="F3QWN6"/>
<dbReference type="STRING" id="762982.HMPREF9442_02618"/>